<sequence length="116" mass="12838">MTNPTILRELYDRVAAAEGPDTDLDDEIYRVPVKAGADPIGWQRNVTASLDAVEALRKRFLPGWSMIVDIFTDGIYAFIWSPTNKAQSMISIGKTPTEERARLLAILAAKIAMEEG</sequence>
<name>A0A364NVY8_9PROT</name>
<protein>
    <recommendedName>
        <fullName evidence="3">Phage ABA sandwich domain-containing protein</fullName>
    </recommendedName>
</protein>
<keyword evidence="2" id="KW-1185">Reference proteome</keyword>
<dbReference type="Proteomes" id="UP000251075">
    <property type="component" value="Unassembled WGS sequence"/>
</dbReference>
<accession>A0A364NVY8</accession>
<dbReference type="EMBL" id="PGTO01000013">
    <property type="protein sequence ID" value="RAU21065.1"/>
    <property type="molecule type" value="Genomic_DNA"/>
</dbReference>
<organism evidence="1 2">
    <name type="scientific">Paramagnetospirillum kuznetsovii</name>
    <dbReference type="NCBI Taxonomy" id="2053833"/>
    <lineage>
        <taxon>Bacteria</taxon>
        <taxon>Pseudomonadati</taxon>
        <taxon>Pseudomonadota</taxon>
        <taxon>Alphaproteobacteria</taxon>
        <taxon>Rhodospirillales</taxon>
        <taxon>Magnetospirillaceae</taxon>
        <taxon>Paramagnetospirillum</taxon>
    </lineage>
</organism>
<dbReference type="OrthoDB" id="8020904at2"/>
<gene>
    <name evidence="1" type="ORF">CU669_15015</name>
</gene>
<evidence type="ECO:0000313" key="2">
    <source>
        <dbReference type="Proteomes" id="UP000251075"/>
    </source>
</evidence>
<dbReference type="AlphaFoldDB" id="A0A364NVY8"/>
<reference evidence="1 2" key="1">
    <citation type="submission" date="2017-11" db="EMBL/GenBank/DDBJ databases">
        <title>Draft genome sequence of magnetotactic bacterium Magnetospirillum kuznetsovii LBB-42.</title>
        <authorList>
            <person name="Grouzdev D.S."/>
            <person name="Rysina M.S."/>
            <person name="Baslerov R.V."/>
            <person name="Koziaeva V."/>
        </authorList>
    </citation>
    <scope>NUCLEOTIDE SEQUENCE [LARGE SCALE GENOMIC DNA]</scope>
    <source>
        <strain evidence="1 2">LBB-42</strain>
    </source>
</reference>
<evidence type="ECO:0008006" key="3">
    <source>
        <dbReference type="Google" id="ProtNLM"/>
    </source>
</evidence>
<proteinExistence type="predicted"/>
<dbReference type="RefSeq" id="WP_112146138.1">
    <property type="nucleotide sequence ID" value="NZ_PGTO01000013.1"/>
</dbReference>
<comment type="caution">
    <text evidence="1">The sequence shown here is derived from an EMBL/GenBank/DDBJ whole genome shotgun (WGS) entry which is preliminary data.</text>
</comment>
<evidence type="ECO:0000313" key="1">
    <source>
        <dbReference type="EMBL" id="RAU21065.1"/>
    </source>
</evidence>